<keyword evidence="6 8" id="KW-1133">Transmembrane helix</keyword>
<dbReference type="PANTHER" id="PTHR14399:SF5">
    <property type="entry name" value="CELL JUNCTION PROTEIN VAB-9"/>
    <property type="match status" value="1"/>
</dbReference>
<dbReference type="Pfam" id="PF00822">
    <property type="entry name" value="PMP22_Claudin"/>
    <property type="match status" value="1"/>
</dbReference>
<comment type="subcellular location">
    <subcellularLocation>
        <location evidence="2">Cell junction</location>
    </subcellularLocation>
    <subcellularLocation>
        <location evidence="1">Membrane</location>
        <topology evidence="1">Multi-pass membrane protein</topology>
    </subcellularLocation>
</comment>
<keyword evidence="4 8" id="KW-0812">Transmembrane</keyword>
<organism evidence="10 11">
    <name type="scientific">Helobdella robusta</name>
    <name type="common">Californian leech</name>
    <dbReference type="NCBI Taxonomy" id="6412"/>
    <lineage>
        <taxon>Eukaryota</taxon>
        <taxon>Metazoa</taxon>
        <taxon>Spiralia</taxon>
        <taxon>Lophotrochozoa</taxon>
        <taxon>Annelida</taxon>
        <taxon>Clitellata</taxon>
        <taxon>Hirudinea</taxon>
        <taxon>Rhynchobdellida</taxon>
        <taxon>Glossiphoniidae</taxon>
        <taxon>Helobdella</taxon>
    </lineage>
</organism>
<reference evidence="10" key="3">
    <citation type="submission" date="2015-06" db="UniProtKB">
        <authorList>
            <consortium name="EnsemblMetazoa"/>
        </authorList>
    </citation>
    <scope>IDENTIFICATION</scope>
</reference>
<evidence type="ECO:0000256" key="6">
    <source>
        <dbReference type="ARBA" id="ARBA00022989"/>
    </source>
</evidence>
<dbReference type="STRING" id="6412.T1ETW2"/>
<evidence type="ECO:0000256" key="5">
    <source>
        <dbReference type="ARBA" id="ARBA00022949"/>
    </source>
</evidence>
<feature type="transmembrane region" description="Helical" evidence="8">
    <location>
        <begin position="105"/>
        <end position="131"/>
    </location>
</feature>
<feature type="transmembrane region" description="Helical" evidence="8">
    <location>
        <begin position="12"/>
        <end position="35"/>
    </location>
</feature>
<evidence type="ECO:0000313" key="10">
    <source>
        <dbReference type="EnsemblMetazoa" id="HelroP163309"/>
    </source>
</evidence>
<dbReference type="Proteomes" id="UP000015101">
    <property type="component" value="Unassembled WGS sequence"/>
</dbReference>
<dbReference type="CTD" id="20200012"/>
<dbReference type="eggNOG" id="KOG4671">
    <property type="taxonomic scope" value="Eukaryota"/>
</dbReference>
<feature type="transmembrane region" description="Helical" evidence="8">
    <location>
        <begin position="66"/>
        <end position="93"/>
    </location>
</feature>
<dbReference type="RefSeq" id="XP_009025461.1">
    <property type="nucleotide sequence ID" value="XM_009027213.1"/>
</dbReference>
<name>T1ETW2_HELRO</name>
<feature type="transmembrane region" description="Helical" evidence="8">
    <location>
        <begin position="151"/>
        <end position="172"/>
    </location>
</feature>
<accession>T1ETW2</accession>
<dbReference type="InterPro" id="IPR004031">
    <property type="entry name" value="PMP22/EMP/MP20/Claudin"/>
</dbReference>
<evidence type="ECO:0000256" key="3">
    <source>
        <dbReference type="ARBA" id="ARBA00008691"/>
    </source>
</evidence>
<dbReference type="KEGG" id="hro:HELRODRAFT_163309"/>
<dbReference type="HOGENOM" id="CLU_1112356_0_0_1"/>
<gene>
    <name evidence="10" type="primary">20200012</name>
    <name evidence="9" type="ORF">HELRODRAFT_163309</name>
</gene>
<dbReference type="FunCoup" id="T1ETW2">
    <property type="interactions" value="48"/>
</dbReference>
<evidence type="ECO:0000256" key="4">
    <source>
        <dbReference type="ARBA" id="ARBA00022692"/>
    </source>
</evidence>
<dbReference type="EMBL" id="KB097495">
    <property type="protein sequence ID" value="ESN96262.1"/>
    <property type="molecule type" value="Genomic_DNA"/>
</dbReference>
<dbReference type="GeneID" id="20200012"/>
<reference evidence="11" key="1">
    <citation type="submission" date="2012-12" db="EMBL/GenBank/DDBJ databases">
        <authorList>
            <person name="Hellsten U."/>
            <person name="Grimwood J."/>
            <person name="Chapman J.A."/>
            <person name="Shapiro H."/>
            <person name="Aerts A."/>
            <person name="Otillar R.P."/>
            <person name="Terry A.Y."/>
            <person name="Boore J.L."/>
            <person name="Simakov O."/>
            <person name="Marletaz F."/>
            <person name="Cho S.-J."/>
            <person name="Edsinger-Gonzales E."/>
            <person name="Havlak P."/>
            <person name="Kuo D.-H."/>
            <person name="Larsson T."/>
            <person name="Lv J."/>
            <person name="Arendt D."/>
            <person name="Savage R."/>
            <person name="Osoegawa K."/>
            <person name="de Jong P."/>
            <person name="Lindberg D.R."/>
            <person name="Seaver E.C."/>
            <person name="Weisblat D.A."/>
            <person name="Putnam N.H."/>
            <person name="Grigoriev I.V."/>
            <person name="Rokhsar D.S."/>
        </authorList>
    </citation>
    <scope>NUCLEOTIDE SEQUENCE</scope>
</reference>
<dbReference type="GO" id="GO:0098609">
    <property type="term" value="P:cell-cell adhesion"/>
    <property type="evidence" value="ECO:0000318"/>
    <property type="project" value="GO_Central"/>
</dbReference>
<keyword evidence="7 8" id="KW-0472">Membrane</keyword>
<dbReference type="OMA" id="FVETATM"/>
<dbReference type="InParanoid" id="T1ETW2"/>
<dbReference type="PANTHER" id="PTHR14399">
    <property type="entry name" value="P53-INDUCED PROTEIN RELATED"/>
    <property type="match status" value="1"/>
</dbReference>
<comment type="similarity">
    <text evidence="3">Belongs to the TMEM47 family.</text>
</comment>
<sequence>MVLSKEHRFLKLVYLFFLVITDVIVLVSMLTMHWLEGTKFRRGLWSICIEKRRGAKACFNTHNETWTLVCGTLCCFTFIFISITVFVSIYHIATFKNKIKRKASMISILVLILSAIFTLLSCLVAFPVLFIQHQMENYNVRFQVLKFNISWSYGLGWAAFIFLIGTFVLILLDPTTYFSDIRTTRKMSLSSINADDIVSISDSRQNKALQKELKKCKVKRDVTKILLFYPLSQCQIFDFFPRSKHYIHIT</sequence>
<reference evidence="9 11" key="2">
    <citation type="journal article" date="2013" name="Nature">
        <title>Insights into bilaterian evolution from three spiralian genomes.</title>
        <authorList>
            <person name="Simakov O."/>
            <person name="Marletaz F."/>
            <person name="Cho S.J."/>
            <person name="Edsinger-Gonzales E."/>
            <person name="Havlak P."/>
            <person name="Hellsten U."/>
            <person name="Kuo D.H."/>
            <person name="Larsson T."/>
            <person name="Lv J."/>
            <person name="Arendt D."/>
            <person name="Savage R."/>
            <person name="Osoegawa K."/>
            <person name="de Jong P."/>
            <person name="Grimwood J."/>
            <person name="Chapman J.A."/>
            <person name="Shapiro H."/>
            <person name="Aerts A."/>
            <person name="Otillar R.P."/>
            <person name="Terry A.Y."/>
            <person name="Boore J.L."/>
            <person name="Grigoriev I.V."/>
            <person name="Lindberg D.R."/>
            <person name="Seaver E.C."/>
            <person name="Weisblat D.A."/>
            <person name="Putnam N.H."/>
            <person name="Rokhsar D.S."/>
        </authorList>
    </citation>
    <scope>NUCLEOTIDE SEQUENCE</scope>
</reference>
<dbReference type="EnsemblMetazoa" id="HelroT163309">
    <property type="protein sequence ID" value="HelroP163309"/>
    <property type="gene ID" value="HelroG163309"/>
</dbReference>
<dbReference type="Gene3D" id="1.20.140.150">
    <property type="match status" value="1"/>
</dbReference>
<evidence type="ECO:0000256" key="8">
    <source>
        <dbReference type="SAM" id="Phobius"/>
    </source>
</evidence>
<keyword evidence="5" id="KW-0965">Cell junction</keyword>
<proteinExistence type="inferred from homology"/>
<evidence type="ECO:0000256" key="1">
    <source>
        <dbReference type="ARBA" id="ARBA00004141"/>
    </source>
</evidence>
<dbReference type="GO" id="GO:0005911">
    <property type="term" value="C:cell-cell junction"/>
    <property type="evidence" value="ECO:0000318"/>
    <property type="project" value="GO_Central"/>
</dbReference>
<protein>
    <submittedName>
        <fullName evidence="9 10">Uncharacterized protein</fullName>
    </submittedName>
</protein>
<evidence type="ECO:0000313" key="11">
    <source>
        <dbReference type="Proteomes" id="UP000015101"/>
    </source>
</evidence>
<dbReference type="GO" id="GO:0016020">
    <property type="term" value="C:membrane"/>
    <property type="evidence" value="ECO:0007669"/>
    <property type="project" value="UniProtKB-SubCell"/>
</dbReference>
<keyword evidence="11" id="KW-1185">Reference proteome</keyword>
<evidence type="ECO:0000256" key="2">
    <source>
        <dbReference type="ARBA" id="ARBA00004282"/>
    </source>
</evidence>
<dbReference type="AlphaFoldDB" id="T1ETW2"/>
<dbReference type="EMBL" id="AMQM01001369">
    <property type="status" value="NOT_ANNOTATED_CDS"/>
    <property type="molecule type" value="Genomic_DNA"/>
</dbReference>
<evidence type="ECO:0000313" key="9">
    <source>
        <dbReference type="EMBL" id="ESN96262.1"/>
    </source>
</evidence>
<dbReference type="InterPro" id="IPR015664">
    <property type="entry name" value="P53_induced"/>
</dbReference>
<evidence type="ECO:0000256" key="7">
    <source>
        <dbReference type="ARBA" id="ARBA00023136"/>
    </source>
</evidence>